<keyword evidence="2" id="KW-1185">Reference proteome</keyword>
<evidence type="ECO:0000313" key="1">
    <source>
        <dbReference type="EMBL" id="VDP40839.1"/>
    </source>
</evidence>
<reference evidence="1 2" key="1">
    <citation type="submission" date="2018-11" db="EMBL/GenBank/DDBJ databases">
        <authorList>
            <consortium name="Pathogen Informatics"/>
        </authorList>
    </citation>
    <scope>NUCLEOTIDE SEQUENCE [LARGE SCALE GENOMIC DNA]</scope>
    <source>
        <strain evidence="1 2">Zambia</strain>
    </source>
</reference>
<evidence type="ECO:0000313" key="2">
    <source>
        <dbReference type="Proteomes" id="UP000277204"/>
    </source>
</evidence>
<dbReference type="AlphaFoldDB" id="A0A3P8H244"/>
<sequence>MKMKLKKHWKAEESALQRFDTSLFRDTDKPKGFKKPLDNRFETLHFKEKEITMGNY</sequence>
<gene>
    <name evidence="1" type="ORF">SMRZ_LOCUS21805</name>
</gene>
<accession>A0A3P8H244</accession>
<protein>
    <submittedName>
        <fullName evidence="1">Uncharacterized protein</fullName>
    </submittedName>
</protein>
<name>A0A3P8H244_9TREM</name>
<dbReference type="EMBL" id="UZAI01018870">
    <property type="protein sequence ID" value="VDP40839.1"/>
    <property type="molecule type" value="Genomic_DNA"/>
</dbReference>
<dbReference type="Proteomes" id="UP000277204">
    <property type="component" value="Unassembled WGS sequence"/>
</dbReference>
<proteinExistence type="predicted"/>
<organism evidence="1 2">
    <name type="scientific">Schistosoma margrebowiei</name>
    <dbReference type="NCBI Taxonomy" id="48269"/>
    <lineage>
        <taxon>Eukaryota</taxon>
        <taxon>Metazoa</taxon>
        <taxon>Spiralia</taxon>
        <taxon>Lophotrochozoa</taxon>
        <taxon>Platyhelminthes</taxon>
        <taxon>Trematoda</taxon>
        <taxon>Digenea</taxon>
        <taxon>Strigeidida</taxon>
        <taxon>Schistosomatoidea</taxon>
        <taxon>Schistosomatidae</taxon>
        <taxon>Schistosoma</taxon>
    </lineage>
</organism>